<accession>A0A450YJP4</accession>
<dbReference type="Pfam" id="PF14076">
    <property type="entry name" value="DUF4258"/>
    <property type="match status" value="1"/>
</dbReference>
<proteinExistence type="predicted"/>
<name>A0A450YJP4_9GAMM</name>
<evidence type="ECO:0000313" key="1">
    <source>
        <dbReference type="EMBL" id="VFK41754.1"/>
    </source>
</evidence>
<gene>
    <name evidence="1" type="ORF">BECKTC1821E_GA0114239_10143</name>
</gene>
<reference evidence="1" key="1">
    <citation type="submission" date="2019-02" db="EMBL/GenBank/DDBJ databases">
        <authorList>
            <person name="Gruber-Vodicka R. H."/>
            <person name="Seah K. B. B."/>
        </authorList>
    </citation>
    <scope>NUCLEOTIDE SEQUENCE</scope>
    <source>
        <strain evidence="1">BECK_BZ125</strain>
    </source>
</reference>
<sequence length="185" mass="21237">MFLLSGTGSAPVTTIHMANTSLEHSRGGTSCRGGIAYTKEQGEFMAEERCLPDNPLAFIGRCVTERKIYWTCHVNMRLERRYIPRRAVLASVEQYEIIEAYPDDKYFPSYLVYSLYRNEVFHVLFGVDVGNDNVRVITAPPGKSGTKKVDGSVHFLRLSKIFRESDYDPNLHKWEPNLKTRRTVR</sequence>
<dbReference type="AlphaFoldDB" id="A0A450YJP4"/>
<dbReference type="EMBL" id="CAADFT010000014">
    <property type="protein sequence ID" value="VFK41754.1"/>
    <property type="molecule type" value="Genomic_DNA"/>
</dbReference>
<protein>
    <submittedName>
        <fullName evidence="1">Uncharacterized protein</fullName>
    </submittedName>
</protein>
<organism evidence="1">
    <name type="scientific">Candidatus Kentrum sp. TC</name>
    <dbReference type="NCBI Taxonomy" id="2126339"/>
    <lineage>
        <taxon>Bacteria</taxon>
        <taxon>Pseudomonadati</taxon>
        <taxon>Pseudomonadota</taxon>
        <taxon>Gammaproteobacteria</taxon>
        <taxon>Candidatus Kentrum</taxon>
    </lineage>
</organism>
<dbReference type="InterPro" id="IPR025354">
    <property type="entry name" value="DUF4258"/>
</dbReference>